<dbReference type="InterPro" id="IPR054765">
    <property type="entry name" value="SLBB_dom"/>
</dbReference>
<name>A0A316DPG9_9FLAO</name>
<evidence type="ECO:0000256" key="12">
    <source>
        <dbReference type="ARBA" id="ARBA00023139"/>
    </source>
</evidence>
<protein>
    <submittedName>
        <fullName evidence="18">Polysaccharide export outer membrane protein</fullName>
    </submittedName>
</protein>
<evidence type="ECO:0000256" key="2">
    <source>
        <dbReference type="ARBA" id="ARBA00009450"/>
    </source>
</evidence>
<evidence type="ECO:0000256" key="8">
    <source>
        <dbReference type="ARBA" id="ARBA00023047"/>
    </source>
</evidence>
<dbReference type="RefSeq" id="WP_109681833.1">
    <property type="nucleotide sequence ID" value="NZ_QGGP01000002.1"/>
</dbReference>
<dbReference type="PROSITE" id="PS51257">
    <property type="entry name" value="PROKAR_LIPOPROTEIN"/>
    <property type="match status" value="1"/>
</dbReference>
<dbReference type="Pfam" id="PF22461">
    <property type="entry name" value="SLBB_2"/>
    <property type="match status" value="1"/>
</dbReference>
<gene>
    <name evidence="18" type="ORF">LX78_01321</name>
</gene>
<evidence type="ECO:0000256" key="4">
    <source>
        <dbReference type="ARBA" id="ARBA00022452"/>
    </source>
</evidence>
<accession>A0A316DPG9</accession>
<dbReference type="InterPro" id="IPR003715">
    <property type="entry name" value="Poly_export_N"/>
</dbReference>
<evidence type="ECO:0000256" key="7">
    <source>
        <dbReference type="ARBA" id="ARBA00022729"/>
    </source>
</evidence>
<dbReference type="AlphaFoldDB" id="A0A316DPG9"/>
<dbReference type="OrthoDB" id="662756at2"/>
<evidence type="ECO:0000256" key="15">
    <source>
        <dbReference type="SAM" id="Phobius"/>
    </source>
</evidence>
<keyword evidence="15" id="KW-1133">Transmembrane helix</keyword>
<dbReference type="EMBL" id="QGGP01000002">
    <property type="protein sequence ID" value="PWK19971.1"/>
    <property type="molecule type" value="Genomic_DNA"/>
</dbReference>
<keyword evidence="6 15" id="KW-0812">Transmembrane</keyword>
<evidence type="ECO:0000256" key="1">
    <source>
        <dbReference type="ARBA" id="ARBA00004571"/>
    </source>
</evidence>
<evidence type="ECO:0000256" key="9">
    <source>
        <dbReference type="ARBA" id="ARBA00023065"/>
    </source>
</evidence>
<comment type="subcellular location">
    <subcellularLocation>
        <location evidence="1">Cell outer membrane</location>
        <topology evidence="1">Multi-pass membrane protein</topology>
    </subcellularLocation>
</comment>
<dbReference type="GO" id="GO:0046930">
    <property type="term" value="C:pore complex"/>
    <property type="evidence" value="ECO:0007669"/>
    <property type="project" value="UniProtKB-KW"/>
</dbReference>
<evidence type="ECO:0000256" key="5">
    <source>
        <dbReference type="ARBA" id="ARBA00022597"/>
    </source>
</evidence>
<dbReference type="Proteomes" id="UP000245430">
    <property type="component" value="Unassembled WGS sequence"/>
</dbReference>
<evidence type="ECO:0000256" key="13">
    <source>
        <dbReference type="ARBA" id="ARBA00023237"/>
    </source>
</evidence>
<keyword evidence="8" id="KW-0625">Polysaccharide transport</keyword>
<keyword evidence="12" id="KW-0564">Palmitate</keyword>
<dbReference type="GO" id="GO:0006811">
    <property type="term" value="P:monoatomic ion transport"/>
    <property type="evidence" value="ECO:0007669"/>
    <property type="project" value="UniProtKB-KW"/>
</dbReference>
<sequence>MKTSTIIVKRTKQILHKVIIINIILVFSSCVSSKEIIYFQDEPLNSLSTVNFNSDIVYKPNDLLTINVSALDPETVKPFNLPVITNSISSLRPQGDIKMQTYIVDLNGNIEFPVLGSIKIGGLNRFQATQMLKERISEYVTDPIINIRVTNFTITVIGEVNGPGTYTIEDERISLLEAIGLAGDLTIHGKRENVFLIREQDGVKRFTKFDLTSINVINSPSFYLEQNDVVYVEPNKAKIRSASYNQNYIVIISAIGTLATIAAILVK</sequence>
<keyword evidence="11 15" id="KW-0472">Membrane</keyword>
<evidence type="ECO:0000256" key="14">
    <source>
        <dbReference type="ARBA" id="ARBA00023288"/>
    </source>
</evidence>
<evidence type="ECO:0000259" key="17">
    <source>
        <dbReference type="Pfam" id="PF22461"/>
    </source>
</evidence>
<dbReference type="GO" id="GO:0015288">
    <property type="term" value="F:porin activity"/>
    <property type="evidence" value="ECO:0007669"/>
    <property type="project" value="UniProtKB-KW"/>
</dbReference>
<keyword evidence="3" id="KW-0813">Transport</keyword>
<reference evidence="18 19" key="1">
    <citation type="submission" date="2018-05" db="EMBL/GenBank/DDBJ databases">
        <title>Genomic Encyclopedia of Archaeal and Bacterial Type Strains, Phase II (KMG-II): from individual species to whole genera.</title>
        <authorList>
            <person name="Goeker M."/>
        </authorList>
    </citation>
    <scope>NUCLEOTIDE SEQUENCE [LARGE SCALE GENOMIC DNA]</scope>
    <source>
        <strain evidence="18 19">DSM 22637</strain>
    </source>
</reference>
<comment type="caution">
    <text evidence="18">The sequence shown here is derived from an EMBL/GenBank/DDBJ whole genome shotgun (WGS) entry which is preliminary data.</text>
</comment>
<keyword evidence="9" id="KW-0406">Ion transport</keyword>
<evidence type="ECO:0000259" key="16">
    <source>
        <dbReference type="Pfam" id="PF02563"/>
    </source>
</evidence>
<dbReference type="InterPro" id="IPR049712">
    <property type="entry name" value="Poly_export"/>
</dbReference>
<keyword evidence="4" id="KW-1134">Transmembrane beta strand</keyword>
<evidence type="ECO:0000256" key="10">
    <source>
        <dbReference type="ARBA" id="ARBA00023114"/>
    </source>
</evidence>
<evidence type="ECO:0000256" key="11">
    <source>
        <dbReference type="ARBA" id="ARBA00023136"/>
    </source>
</evidence>
<evidence type="ECO:0000256" key="6">
    <source>
        <dbReference type="ARBA" id="ARBA00022692"/>
    </source>
</evidence>
<keyword evidence="13" id="KW-0998">Cell outer membrane</keyword>
<evidence type="ECO:0000313" key="19">
    <source>
        <dbReference type="Proteomes" id="UP000245430"/>
    </source>
</evidence>
<dbReference type="GO" id="GO:0015159">
    <property type="term" value="F:polysaccharide transmembrane transporter activity"/>
    <property type="evidence" value="ECO:0007669"/>
    <property type="project" value="InterPro"/>
</dbReference>
<evidence type="ECO:0000256" key="3">
    <source>
        <dbReference type="ARBA" id="ARBA00022448"/>
    </source>
</evidence>
<dbReference type="Gene3D" id="3.10.560.10">
    <property type="entry name" value="Outer membrane lipoprotein wza domain like"/>
    <property type="match status" value="1"/>
</dbReference>
<evidence type="ECO:0000313" key="18">
    <source>
        <dbReference type="EMBL" id="PWK19971.1"/>
    </source>
</evidence>
<proteinExistence type="inferred from homology"/>
<dbReference type="GO" id="GO:0009279">
    <property type="term" value="C:cell outer membrane"/>
    <property type="evidence" value="ECO:0007669"/>
    <property type="project" value="UniProtKB-SubCell"/>
</dbReference>
<keyword evidence="19" id="KW-1185">Reference proteome</keyword>
<dbReference type="Pfam" id="PF02563">
    <property type="entry name" value="Poly_export"/>
    <property type="match status" value="1"/>
</dbReference>
<keyword evidence="14" id="KW-0449">Lipoprotein</keyword>
<keyword evidence="5" id="KW-0762">Sugar transport</keyword>
<comment type="similarity">
    <text evidence="2">Belongs to the BexD/CtrA/VexA family.</text>
</comment>
<feature type="transmembrane region" description="Helical" evidence="15">
    <location>
        <begin position="248"/>
        <end position="266"/>
    </location>
</feature>
<keyword evidence="10" id="KW-0626">Porin</keyword>
<feature type="domain" description="SLBB" evidence="17">
    <location>
        <begin position="154"/>
        <end position="232"/>
    </location>
</feature>
<feature type="domain" description="Polysaccharide export protein N-terminal" evidence="16">
    <location>
        <begin position="54"/>
        <end position="150"/>
    </location>
</feature>
<dbReference type="PANTHER" id="PTHR33619:SF3">
    <property type="entry name" value="POLYSACCHARIDE EXPORT PROTEIN GFCE-RELATED"/>
    <property type="match status" value="1"/>
</dbReference>
<dbReference type="PANTHER" id="PTHR33619">
    <property type="entry name" value="POLYSACCHARIDE EXPORT PROTEIN GFCE-RELATED"/>
    <property type="match status" value="1"/>
</dbReference>
<organism evidence="18 19">
    <name type="scientific">Xanthomarina spongicola</name>
    <dbReference type="NCBI Taxonomy" id="570520"/>
    <lineage>
        <taxon>Bacteria</taxon>
        <taxon>Pseudomonadati</taxon>
        <taxon>Bacteroidota</taxon>
        <taxon>Flavobacteriia</taxon>
        <taxon>Flavobacteriales</taxon>
        <taxon>Flavobacteriaceae</taxon>
        <taxon>Xanthomarina</taxon>
    </lineage>
</organism>
<keyword evidence="7" id="KW-0732">Signal</keyword>